<protein>
    <submittedName>
        <fullName evidence="1">Uncharacterized protein</fullName>
    </submittedName>
</protein>
<dbReference type="Proteomes" id="UP000316215">
    <property type="component" value="Chromosome"/>
</dbReference>
<dbReference type="AlphaFoldDB" id="A0A514JMH6"/>
<reference evidence="1 2" key="1">
    <citation type="submission" date="2017-07" db="EMBL/GenBank/DDBJ databases">
        <title>The Complete Genome of Streptomyces asterosporus-ZSY.</title>
        <authorList>
            <person name="Zhang S."/>
        </authorList>
    </citation>
    <scope>NUCLEOTIDE SEQUENCE [LARGE SCALE GENOMIC DNA]</scope>
    <source>
        <strain evidence="1 2">DSM 41452</strain>
    </source>
</reference>
<evidence type="ECO:0000313" key="2">
    <source>
        <dbReference type="Proteomes" id="UP000316215"/>
    </source>
</evidence>
<sequence>MGRGFGRAAACIQTHPGLDCGRAAGAFGRVRGRAPDRFPAAATARGLVAWSHATFRSGP</sequence>
<gene>
    <name evidence="1" type="ORF">CD934_07435</name>
</gene>
<dbReference type="EMBL" id="CP022310">
    <property type="protein sequence ID" value="QDI68529.1"/>
    <property type="molecule type" value="Genomic_DNA"/>
</dbReference>
<evidence type="ECO:0000313" key="1">
    <source>
        <dbReference type="EMBL" id="QDI68529.1"/>
    </source>
</evidence>
<accession>A0A514JMH6</accession>
<organism evidence="1 2">
    <name type="scientific">Streptomyces calvus</name>
    <dbReference type="NCBI Taxonomy" id="67282"/>
    <lineage>
        <taxon>Bacteria</taxon>
        <taxon>Bacillati</taxon>
        <taxon>Actinomycetota</taxon>
        <taxon>Actinomycetes</taxon>
        <taxon>Kitasatosporales</taxon>
        <taxon>Streptomycetaceae</taxon>
        <taxon>Streptomyces</taxon>
    </lineage>
</organism>
<dbReference type="KEGG" id="sast:CD934_07435"/>
<name>A0A514JMH6_9ACTN</name>
<keyword evidence="2" id="KW-1185">Reference proteome</keyword>
<proteinExistence type="predicted"/>